<dbReference type="EMBL" id="JABMIG020000247">
    <property type="protein sequence ID" value="KAL3783973.1"/>
    <property type="molecule type" value="Genomic_DNA"/>
</dbReference>
<reference evidence="2 3" key="1">
    <citation type="journal article" date="2020" name="G3 (Bethesda)">
        <title>Improved Reference Genome for Cyclotella cryptica CCMP332, a Model for Cell Wall Morphogenesis, Salinity Adaptation, and Lipid Production in Diatoms (Bacillariophyta).</title>
        <authorList>
            <person name="Roberts W.R."/>
            <person name="Downey K.M."/>
            <person name="Ruck E.C."/>
            <person name="Traller J.C."/>
            <person name="Alverson A.J."/>
        </authorList>
    </citation>
    <scope>NUCLEOTIDE SEQUENCE [LARGE SCALE GENOMIC DNA]</scope>
    <source>
        <strain evidence="2 3">CCMP332</strain>
    </source>
</reference>
<evidence type="ECO:0000256" key="1">
    <source>
        <dbReference type="SAM" id="MobiDB-lite"/>
    </source>
</evidence>
<feature type="compositionally biased region" description="Polar residues" evidence="1">
    <location>
        <begin position="32"/>
        <end position="48"/>
    </location>
</feature>
<comment type="caution">
    <text evidence="2">The sequence shown here is derived from an EMBL/GenBank/DDBJ whole genome shotgun (WGS) entry which is preliminary data.</text>
</comment>
<protein>
    <submittedName>
        <fullName evidence="2">Uncharacterized protein</fullName>
    </submittedName>
</protein>
<proteinExistence type="predicted"/>
<name>A0ABD3P7F3_9STRA</name>
<sequence length="736" mass="81385">NHVRHRWRNGACGGARRMSFCATCNLRLYSTTNNGDNSESPPSKNNHNNNEEILTKYGFGSRIFQLSNDSLSKRPMPCEILENGSWKLCLIVGLKNPSSLSQVASKHDRSDRPPLLEVLVMNNDGVLQDQKVVDVGQITTVLNDFYETYSISSIKSLKDTFQSAFSSSCDILPIEAAMQNLYNNRIANRSRPPSHHNRNILTKKQIPKIASKSSNPPLVEELLRNLIKVGEDRISRMVDASLASDYLYKEFCSNAGNEGIIRRMVAAKVLTDDAISGGRFKRRPCQFVSARYTSQNGGQIQQVTLLNGGWVAVDPSVKAGTEGRKFASLAEDSVPSATNILRINVRIQPRVFTAADERVAHRLECLAMGDVWKEEGYARKNEEQRLELDIREALLRMNLPLNPEGATEALIRIGRWSESERDRSQRKKSTVEPWPPEVLEAARALARYENDRQMLLEAGLERSVISSPLAMSFADATTLLHSGVDEIPSAMTNTKSVLTVAERNLSLWSTRHRQTNKAAEQRENRLATREKIAFELSTSVETERDDGAGGSFQRSRAHRLVDSSLDLYAFALGALMKRANEPMPRAAGSGADRGGRLGTAPLRRYIDGLAQRQALSVLCDYGIPLSPNECREAASAATQASNQITNLRSTKAINGSRKPLSQRNKHQISALHKLSRHLISTGVNAISTGRNNEIVIEGVGATARLKGVGNLVGGEKLLVQVMDIDPEKGWLDVRLA</sequence>
<dbReference type="Proteomes" id="UP001516023">
    <property type="component" value="Unassembled WGS sequence"/>
</dbReference>
<feature type="region of interest" description="Disordered" evidence="1">
    <location>
        <begin position="32"/>
        <end position="51"/>
    </location>
</feature>
<evidence type="ECO:0000313" key="2">
    <source>
        <dbReference type="EMBL" id="KAL3783973.1"/>
    </source>
</evidence>
<gene>
    <name evidence="2" type="ORF">HJC23_013353</name>
</gene>
<organism evidence="2 3">
    <name type="scientific">Cyclotella cryptica</name>
    <dbReference type="NCBI Taxonomy" id="29204"/>
    <lineage>
        <taxon>Eukaryota</taxon>
        <taxon>Sar</taxon>
        <taxon>Stramenopiles</taxon>
        <taxon>Ochrophyta</taxon>
        <taxon>Bacillariophyta</taxon>
        <taxon>Coscinodiscophyceae</taxon>
        <taxon>Thalassiosirophycidae</taxon>
        <taxon>Stephanodiscales</taxon>
        <taxon>Stephanodiscaceae</taxon>
        <taxon>Cyclotella</taxon>
    </lineage>
</organism>
<evidence type="ECO:0000313" key="3">
    <source>
        <dbReference type="Proteomes" id="UP001516023"/>
    </source>
</evidence>
<accession>A0ABD3P7F3</accession>
<keyword evidence="3" id="KW-1185">Reference proteome</keyword>
<dbReference type="AlphaFoldDB" id="A0ABD3P7F3"/>
<feature type="non-terminal residue" evidence="2">
    <location>
        <position position="1"/>
    </location>
</feature>